<organism evidence="3 4">
    <name type="scientific">Porcisia hertigi</name>
    <dbReference type="NCBI Taxonomy" id="2761500"/>
    <lineage>
        <taxon>Eukaryota</taxon>
        <taxon>Discoba</taxon>
        <taxon>Euglenozoa</taxon>
        <taxon>Kinetoplastea</taxon>
        <taxon>Metakinetoplastina</taxon>
        <taxon>Trypanosomatida</taxon>
        <taxon>Trypanosomatidae</taxon>
        <taxon>Leishmaniinae</taxon>
        <taxon>Porcisia</taxon>
    </lineage>
</organism>
<accession>A0A836ICU5</accession>
<dbReference type="GeneID" id="94291861"/>
<gene>
    <name evidence="3" type="ORF">JKF63_05830</name>
</gene>
<dbReference type="OrthoDB" id="5132116at2759"/>
<dbReference type="RefSeq" id="XP_067757810.1">
    <property type="nucleotide sequence ID" value="XM_067901784.1"/>
</dbReference>
<evidence type="ECO:0000313" key="3">
    <source>
        <dbReference type="EMBL" id="KAG5507084.1"/>
    </source>
</evidence>
<protein>
    <recommendedName>
        <fullName evidence="5">Actin-related protein 2</fullName>
    </recommendedName>
</protein>
<dbReference type="EMBL" id="JAFJZO010000019">
    <property type="protein sequence ID" value="KAG5507084.1"/>
    <property type="molecule type" value="Genomic_DNA"/>
</dbReference>
<dbReference type="SUPFAM" id="SSF53067">
    <property type="entry name" value="Actin-like ATPase domain"/>
    <property type="match status" value="2"/>
</dbReference>
<sequence length="475" mass="52863">MTASPVVVDNGTGMVRCGCTGLSPLPLLRCPTVTGRATAKTVALRSFMGKTQTPSSLLPLHILNSAQHAPVLKERTGLRDREDMRLHRERPLQAGVLCGDELAAARVLGGVELTYPIRNGFIHNMDAMQEIWDYALCERLPSLARPSCGSKTRWKYEDGLAWLLDRPLLLCEQTNISLRQRCDLLELFFEKYNFPTIQPMQQGLLSLFANGADRGVVVECGEGLSHCMPVFDGFLLTTAQRSTPVAGRAVTERLAQVLGQQQPHWRYQDSGRTGAEPTALPHSPRPINDMDVLRQIKERCCYVATENDDVGDRRMRETSTLHCECVLPDGTPCRLGPERFAAPELLFDPREADYDCDGIAMTLWKSIEAAGIDVRTSFYENIFLSGGSTLLPGFGARLQREMKSLYLTEKLKGNAARMARCPIRVKEPQWRQHMVYMGGAILAEFSQSQPEMWMSRSAYEEGGTSAIIARYCASA</sequence>
<evidence type="ECO:0008006" key="5">
    <source>
        <dbReference type="Google" id="ProtNLM"/>
    </source>
</evidence>
<evidence type="ECO:0000313" key="4">
    <source>
        <dbReference type="Proteomes" id="UP000674318"/>
    </source>
</evidence>
<evidence type="ECO:0000256" key="1">
    <source>
        <dbReference type="RuleBase" id="RU000487"/>
    </source>
</evidence>
<dbReference type="AlphaFoldDB" id="A0A836ICU5"/>
<dbReference type="KEGG" id="phet:94291861"/>
<dbReference type="InterPro" id="IPR004000">
    <property type="entry name" value="Actin"/>
</dbReference>
<dbReference type="Proteomes" id="UP000674318">
    <property type="component" value="Unassembled WGS sequence"/>
</dbReference>
<keyword evidence="4" id="KW-1185">Reference proteome</keyword>
<feature type="region of interest" description="Disordered" evidence="2">
    <location>
        <begin position="267"/>
        <end position="287"/>
    </location>
</feature>
<dbReference type="Gene3D" id="3.90.640.10">
    <property type="entry name" value="Actin, Chain A, domain 4"/>
    <property type="match status" value="1"/>
</dbReference>
<dbReference type="InterPro" id="IPR043129">
    <property type="entry name" value="ATPase_NBD"/>
</dbReference>
<reference evidence="3 4" key="1">
    <citation type="submission" date="2021-02" db="EMBL/GenBank/DDBJ databases">
        <title>Porcisia hertigi Genome sequencing and assembly.</title>
        <authorList>
            <person name="Almutairi H."/>
            <person name="Gatherer D."/>
        </authorList>
    </citation>
    <scope>NUCLEOTIDE SEQUENCE [LARGE SCALE GENOMIC DNA]</scope>
    <source>
        <strain evidence="3 4">C119</strain>
    </source>
</reference>
<dbReference type="Gene3D" id="3.30.420.40">
    <property type="match status" value="2"/>
</dbReference>
<proteinExistence type="inferred from homology"/>
<comment type="similarity">
    <text evidence="1">Belongs to the actin family.</text>
</comment>
<name>A0A836ICU5_9TRYP</name>
<dbReference type="Pfam" id="PF00022">
    <property type="entry name" value="Actin"/>
    <property type="match status" value="1"/>
</dbReference>
<dbReference type="PANTHER" id="PTHR11937">
    <property type="entry name" value="ACTIN"/>
    <property type="match status" value="1"/>
</dbReference>
<comment type="caution">
    <text evidence="3">The sequence shown here is derived from an EMBL/GenBank/DDBJ whole genome shotgun (WGS) entry which is preliminary data.</text>
</comment>
<evidence type="ECO:0000256" key="2">
    <source>
        <dbReference type="SAM" id="MobiDB-lite"/>
    </source>
</evidence>
<dbReference type="SMART" id="SM00268">
    <property type="entry name" value="ACTIN"/>
    <property type="match status" value="1"/>
</dbReference>